<sequence length="150" mass="17214">MDFFLEDPASSSICESTGKKGHEDSEMIEKTDNYCMTEVREQPRSSDIDVTSRRVQELIEKINSSRANNQTVMDSLQEKLVAKVMEKCLQMKEHMYTVYEENGNEMQVKLQELSEVLDSCTKLNNELQEANRALANLRERLAITPTSESQ</sequence>
<dbReference type="Proteomes" id="UP000503349">
    <property type="component" value="Chromosome 3"/>
</dbReference>
<reference evidence="3 4" key="1">
    <citation type="submission" date="2019-02" db="EMBL/GenBank/DDBJ databases">
        <title>Opniocepnalus argus genome.</title>
        <authorList>
            <person name="Zhou C."/>
            <person name="Xiao S."/>
        </authorList>
    </citation>
    <scope>NUCLEOTIDE SEQUENCE [LARGE SCALE GENOMIC DNA]</scope>
    <source>
        <strain evidence="3">OARG1902GOOAL</strain>
        <tissue evidence="3">Muscle</tissue>
    </source>
</reference>
<protein>
    <submittedName>
        <fullName evidence="3">Synaptonemal complex central element protein 2 Central element synaptonemal complex protein 1</fullName>
    </submittedName>
</protein>
<keyword evidence="4" id="KW-1185">Reference proteome</keyword>
<evidence type="ECO:0000256" key="1">
    <source>
        <dbReference type="SAM" id="Coils"/>
    </source>
</evidence>
<dbReference type="AlphaFoldDB" id="A0A6G1PAH3"/>
<dbReference type="PANTHER" id="PTHR28398">
    <property type="entry name" value="SYNAPTONEMAL COMPLEX CENTRAL ELEMENT PROTEIN 2"/>
    <property type="match status" value="1"/>
</dbReference>
<name>A0A6G1PAH3_CHAAH</name>
<evidence type="ECO:0000313" key="4">
    <source>
        <dbReference type="Proteomes" id="UP000503349"/>
    </source>
</evidence>
<dbReference type="InterPro" id="IPR034609">
    <property type="entry name" value="Syce2"/>
</dbReference>
<accession>A0A6G1PAH3</accession>
<proteinExistence type="predicted"/>
<organism evidence="3 4">
    <name type="scientific">Channa argus</name>
    <name type="common">Northern snakehead</name>
    <name type="synonym">Ophicephalus argus</name>
    <dbReference type="NCBI Taxonomy" id="215402"/>
    <lineage>
        <taxon>Eukaryota</taxon>
        <taxon>Metazoa</taxon>
        <taxon>Chordata</taxon>
        <taxon>Craniata</taxon>
        <taxon>Vertebrata</taxon>
        <taxon>Euteleostomi</taxon>
        <taxon>Actinopterygii</taxon>
        <taxon>Neopterygii</taxon>
        <taxon>Teleostei</taxon>
        <taxon>Neoteleostei</taxon>
        <taxon>Acanthomorphata</taxon>
        <taxon>Anabantaria</taxon>
        <taxon>Anabantiformes</taxon>
        <taxon>Channoidei</taxon>
        <taxon>Channidae</taxon>
        <taxon>Channa</taxon>
    </lineage>
</organism>
<gene>
    <name evidence="3" type="ORF">EXN66_Car002927</name>
</gene>
<evidence type="ECO:0000256" key="2">
    <source>
        <dbReference type="SAM" id="MobiDB-lite"/>
    </source>
</evidence>
<keyword evidence="1" id="KW-0175">Coiled coil</keyword>
<reference evidence="4" key="2">
    <citation type="submission" date="2019-02" db="EMBL/GenBank/DDBJ databases">
        <title>Opniocepnalus argus Var Kimnra genome.</title>
        <authorList>
            <person name="Zhou C."/>
            <person name="Xiao S."/>
        </authorList>
    </citation>
    <scope>NUCLEOTIDE SEQUENCE [LARGE SCALE GENOMIC DNA]</scope>
</reference>
<feature type="coiled-coil region" evidence="1">
    <location>
        <begin position="110"/>
        <end position="144"/>
    </location>
</feature>
<dbReference type="GO" id="GO:0000801">
    <property type="term" value="C:central element"/>
    <property type="evidence" value="ECO:0007669"/>
    <property type="project" value="InterPro"/>
</dbReference>
<dbReference type="GO" id="GO:0007130">
    <property type="term" value="P:synaptonemal complex assembly"/>
    <property type="evidence" value="ECO:0007669"/>
    <property type="project" value="InterPro"/>
</dbReference>
<dbReference type="PANTHER" id="PTHR28398:SF1">
    <property type="entry name" value="SYNAPTONEMAL COMPLEX CENTRAL ELEMENT PROTEIN 2"/>
    <property type="match status" value="1"/>
</dbReference>
<evidence type="ECO:0000313" key="3">
    <source>
        <dbReference type="EMBL" id="KAF3687255.1"/>
    </source>
</evidence>
<dbReference type="EMBL" id="CM015714">
    <property type="protein sequence ID" value="KAF3687255.1"/>
    <property type="molecule type" value="Genomic_DNA"/>
</dbReference>
<feature type="region of interest" description="Disordered" evidence="2">
    <location>
        <begin position="1"/>
        <end position="25"/>
    </location>
</feature>